<dbReference type="InterPro" id="IPR035897">
    <property type="entry name" value="Toll_tir_struct_dom_sf"/>
</dbReference>
<dbReference type="Pfam" id="PF08357">
    <property type="entry name" value="SEFIR"/>
    <property type="match status" value="1"/>
</dbReference>
<dbReference type="Gene3D" id="3.40.50.10140">
    <property type="entry name" value="Toll/interleukin-1 receptor homology (TIR) domain"/>
    <property type="match status" value="1"/>
</dbReference>
<dbReference type="PROSITE" id="PS51534">
    <property type="entry name" value="SEFIR"/>
    <property type="match status" value="1"/>
</dbReference>
<organism evidence="2 3">
    <name type="scientific">Enterocloster clostridioformis</name>
    <dbReference type="NCBI Taxonomy" id="1531"/>
    <lineage>
        <taxon>Bacteria</taxon>
        <taxon>Bacillati</taxon>
        <taxon>Bacillota</taxon>
        <taxon>Clostridia</taxon>
        <taxon>Lachnospirales</taxon>
        <taxon>Lachnospiraceae</taxon>
        <taxon>Enterocloster</taxon>
    </lineage>
</organism>
<dbReference type="SUPFAM" id="SSF52200">
    <property type="entry name" value="Toll/Interleukin receptor TIR domain"/>
    <property type="match status" value="1"/>
</dbReference>
<sequence length="472" mass="56105">MKDKIYKVFISYSWTNDTHIEKVMHLAQRLVYEGIDVVLDKWDLEEGQDKYAFMERCVTDSTVDRVLLICDKKYAEKANERKGGVGNETEIISSEVYDKSTPDKFLPVIFEKDENGKPYMPTYCKRLLYFDLSDEEVYEDGYEKLIRRIYEKPLYKKPKLGKRPDWLEEDDINLFVLKDIVKRLVIVNDVSQRQYLLNSFKNKYCEIAREYITEEINGEIIIATIDKMKALRDVYIDFLCETVYFDLDMGEYVAELFQQFYNEVFEYDYNDKSGVICEPEYFSFHLWELIICTVAVYYHYEKFVHINTLLSYTYFLRRSWYSDVIDNQNITCFRRYFSTIEEYKKQKENIQKISFSAEILVSREKKPLINKETLSFADILIYQVTSDLNIVANEHFGWYPASFIYNKNAISEYNKIKSKRFCEKFKKIYGVNTIKEMIEFIKNSNIKPINNIGWGCPLLSKAVSISEIASLN</sequence>
<evidence type="ECO:0000313" key="2">
    <source>
        <dbReference type="EMBL" id="GEA35096.1"/>
    </source>
</evidence>
<name>A0A1I2TFT0_9FIRM</name>
<evidence type="ECO:0000313" key="3">
    <source>
        <dbReference type="Proteomes" id="UP000315200"/>
    </source>
</evidence>
<dbReference type="InterPro" id="IPR013568">
    <property type="entry name" value="SEFIR_dom"/>
</dbReference>
<evidence type="ECO:0000259" key="1">
    <source>
        <dbReference type="PROSITE" id="PS51534"/>
    </source>
</evidence>
<dbReference type="AlphaFoldDB" id="A0A1I2TFT0"/>
<proteinExistence type="predicted"/>
<feature type="domain" description="SEFIR" evidence="1">
    <location>
        <begin position="5"/>
        <end position="141"/>
    </location>
</feature>
<reference evidence="2 3" key="1">
    <citation type="submission" date="2019-06" db="EMBL/GenBank/DDBJ databases">
        <title>Draft genome sequence of [Clostridium] clostridioforme NBRC 113352.</title>
        <authorList>
            <person name="Miura T."/>
            <person name="Furukawa M."/>
            <person name="Shimamura M."/>
            <person name="Ohyama Y."/>
            <person name="Yamazoe A."/>
            <person name="Kawasaki H."/>
        </authorList>
    </citation>
    <scope>NUCLEOTIDE SEQUENCE [LARGE SCALE GENOMIC DNA]</scope>
    <source>
        <strain evidence="2 3">NBRC 113352</strain>
    </source>
</reference>
<gene>
    <name evidence="2" type="ORF">Ccl03g_08090</name>
</gene>
<dbReference type="EMBL" id="BJLB01000001">
    <property type="protein sequence ID" value="GEA35096.1"/>
    <property type="molecule type" value="Genomic_DNA"/>
</dbReference>
<dbReference type="RefSeq" id="WP_074925433.1">
    <property type="nucleotide sequence ID" value="NZ_BJLB01000001.1"/>
</dbReference>
<comment type="caution">
    <text evidence="2">The sequence shown here is derived from an EMBL/GenBank/DDBJ whole genome shotgun (WGS) entry which is preliminary data.</text>
</comment>
<dbReference type="Proteomes" id="UP000315200">
    <property type="component" value="Unassembled WGS sequence"/>
</dbReference>
<accession>A0A1I2TFT0</accession>
<protein>
    <recommendedName>
        <fullName evidence="1">SEFIR domain-containing protein</fullName>
    </recommendedName>
</protein>